<keyword evidence="2" id="KW-0812">Transmembrane</keyword>
<evidence type="ECO:0000313" key="4">
    <source>
        <dbReference type="Proteomes" id="UP000290439"/>
    </source>
</evidence>
<feature type="transmembrane region" description="Helical" evidence="2">
    <location>
        <begin position="49"/>
        <end position="69"/>
    </location>
</feature>
<evidence type="ECO:0000256" key="2">
    <source>
        <dbReference type="SAM" id="Phobius"/>
    </source>
</evidence>
<feature type="region of interest" description="Disordered" evidence="1">
    <location>
        <begin position="1"/>
        <end position="37"/>
    </location>
</feature>
<name>A0A4U8VWU7_9NOCA</name>
<feature type="transmembrane region" description="Helical" evidence="2">
    <location>
        <begin position="75"/>
        <end position="95"/>
    </location>
</feature>
<feature type="compositionally biased region" description="Basic and acidic residues" evidence="1">
    <location>
        <begin position="9"/>
        <end position="37"/>
    </location>
</feature>
<dbReference type="AlphaFoldDB" id="A0A4U8VWU7"/>
<proteinExistence type="predicted"/>
<evidence type="ECO:0000313" key="3">
    <source>
        <dbReference type="EMBL" id="VFA98126.1"/>
    </source>
</evidence>
<reference evidence="3 4" key="1">
    <citation type="submission" date="2019-02" db="EMBL/GenBank/DDBJ databases">
        <authorList>
            <consortium name="Pathogen Informatics"/>
        </authorList>
    </citation>
    <scope>NUCLEOTIDE SEQUENCE [LARGE SCALE GENOMIC DNA]</scope>
    <source>
        <strain evidence="3 4">3012STDY6756504</strain>
    </source>
</reference>
<keyword evidence="2" id="KW-1133">Transmembrane helix</keyword>
<dbReference type="Proteomes" id="UP000290439">
    <property type="component" value="Chromosome"/>
</dbReference>
<keyword evidence="2" id="KW-0472">Membrane</keyword>
<evidence type="ECO:0008006" key="5">
    <source>
        <dbReference type="Google" id="ProtNLM"/>
    </source>
</evidence>
<gene>
    <name evidence="3" type="ORF">NCTC10797_01891</name>
</gene>
<protein>
    <recommendedName>
        <fullName evidence="5">UsfY protein</fullName>
    </recommendedName>
</protein>
<sequence length="114" mass="12071">MAAAAAPDDSTRGFHRDSPHVPEHRFPDETRTTRAHAGEAMEDVRNWPGIVMCALGLVAVALTLTAAGYGYEGWAIVGGIAAAVLLIGGVAVIALEHRRVKAMHGHKLTDQQGH</sequence>
<dbReference type="RefSeq" id="WP_130916837.1">
    <property type="nucleotide sequence ID" value="NZ_JADLPI010000003.1"/>
</dbReference>
<organism evidence="3 4">
    <name type="scientific">Nocardia cyriacigeorgica</name>
    <dbReference type="NCBI Taxonomy" id="135487"/>
    <lineage>
        <taxon>Bacteria</taxon>
        <taxon>Bacillati</taxon>
        <taxon>Actinomycetota</taxon>
        <taxon>Actinomycetes</taxon>
        <taxon>Mycobacteriales</taxon>
        <taxon>Nocardiaceae</taxon>
        <taxon>Nocardia</taxon>
    </lineage>
</organism>
<dbReference type="EMBL" id="LR215973">
    <property type="protein sequence ID" value="VFA98126.1"/>
    <property type="molecule type" value="Genomic_DNA"/>
</dbReference>
<accession>A0A4U8VWU7</accession>
<evidence type="ECO:0000256" key="1">
    <source>
        <dbReference type="SAM" id="MobiDB-lite"/>
    </source>
</evidence>